<keyword evidence="4" id="KW-0732">Signal</keyword>
<dbReference type="STRING" id="4577.A0A1D6E4P4"/>
<keyword evidence="7" id="KW-0067">ATP-binding</keyword>
<evidence type="ECO:0000256" key="5">
    <source>
        <dbReference type="ARBA" id="ARBA00022737"/>
    </source>
</evidence>
<sequence length="675" mass="73896">MTVSLLLSPVPCVLASAILLGGDKLVAADRCVLALRFPVSALLAFKRAIYEDPLSKLSDWNSKDEDPCAWSGVGCSGLNNRVVALDLSNSSLQGFLAPEIGSLRSLQTLVLDRNTFMGSIPKGIGMLQNLIELNLSSNQLAGPIPSEIGDMAKITKIDLHANRLDGTIPPELGKLGSLLELRLSNNCLTGIVPASNDSDVESASTSDQTGLCQLSQLTNIDLSYNFLVGDVPACLQQIQRYTFAVCGLKCFTCLPELTCFTVFEQIKLGRELLPEQHIKPPTSTIEQVYYIITGETNQDRGKDNDADENVQKGLPEPLWLLILEVIAAVSLLCFLTLCTMTGLRRCRARSSGSETSVPWTRAVSWKENTVISIDDDLLVNVPKISRQELAEACEDFSNIIGSSQETVVYKGTLKDGREIAVVSLSVPVIEMSRPSHENVAKMVGYCKESDPFSRMLVFQYPPNGTLYEHLHDGDGWQLSWPRRMKLALAISRALRYLHTELQPPFAVAALTSSSVYLTEDFSPKIIDFERWRYLATKPGFGSLNGGSVNSVTDSRHKRFMDVQANTYAFGVILLELVSGRASVSKDTGGLVDWARKHLEHPEEFGKLVDPRLQSVNQESLGIVCNVVNLCIDLEPSRRPSMSMIAAILEEGIEASAATLLRNSSLAWAEAELAIS</sequence>
<evidence type="ECO:0000256" key="8">
    <source>
        <dbReference type="ARBA" id="ARBA00022989"/>
    </source>
</evidence>
<dbReference type="Pfam" id="PF13855">
    <property type="entry name" value="LRR_8"/>
    <property type="match status" value="1"/>
</dbReference>
<reference evidence="13" key="1">
    <citation type="submission" date="2015-12" db="EMBL/GenBank/DDBJ databases">
        <title>Update maize B73 reference genome by single molecule sequencing technologies.</title>
        <authorList>
            <consortium name="Maize Genome Sequencing Project"/>
            <person name="Ware D."/>
        </authorList>
    </citation>
    <scope>NUCLEOTIDE SEQUENCE [LARGE SCALE GENOMIC DNA]</scope>
    <source>
        <tissue evidence="13">Seedling</tissue>
    </source>
</reference>
<dbReference type="Gene3D" id="3.30.200.20">
    <property type="entry name" value="Phosphorylase Kinase, domain 1"/>
    <property type="match status" value="1"/>
</dbReference>
<keyword evidence="13" id="KW-0808">Transferase</keyword>
<evidence type="ECO:0000256" key="1">
    <source>
        <dbReference type="ARBA" id="ARBA00004479"/>
    </source>
</evidence>
<keyword evidence="13" id="KW-0418">Kinase</keyword>
<name>A0A1D6E4P4_MAIZE</name>
<accession>A0A1D6E4P4</accession>
<keyword evidence="3" id="KW-0812">Transmembrane</keyword>
<keyword evidence="5" id="KW-0677">Repeat</keyword>
<dbReference type="PANTHER" id="PTHR46084:SF19">
    <property type="entry name" value="PROTEIN KINASE DOMAIN-CONTAINING PROTEIN"/>
    <property type="match status" value="1"/>
</dbReference>
<keyword evidence="9" id="KW-0472">Membrane</keyword>
<dbReference type="Gene3D" id="3.80.10.10">
    <property type="entry name" value="Ribonuclease Inhibitor"/>
    <property type="match status" value="2"/>
</dbReference>
<dbReference type="FunFam" id="3.80.10.10:FF:000101">
    <property type="entry name" value="LRR receptor-like serine/threonine-protein kinase ERECTA"/>
    <property type="match status" value="1"/>
</dbReference>
<dbReference type="GO" id="GO:0016020">
    <property type="term" value="C:membrane"/>
    <property type="evidence" value="ECO:0007669"/>
    <property type="project" value="UniProtKB-SubCell"/>
</dbReference>
<evidence type="ECO:0000256" key="9">
    <source>
        <dbReference type="ARBA" id="ARBA00023136"/>
    </source>
</evidence>
<gene>
    <name evidence="13" type="ORF">ZEAMMB73_Zm00001d002835</name>
</gene>
<dbReference type="Pfam" id="PF08263">
    <property type="entry name" value="LRRNT_2"/>
    <property type="match status" value="1"/>
</dbReference>
<protein>
    <submittedName>
        <fullName evidence="13">Putative LRR receptor-like serine/threonine-protein kinase</fullName>
    </submittedName>
</protein>
<dbReference type="InterPro" id="IPR011009">
    <property type="entry name" value="Kinase-like_dom_sf"/>
</dbReference>
<evidence type="ECO:0000256" key="10">
    <source>
        <dbReference type="ARBA" id="ARBA00023170"/>
    </source>
</evidence>
<proteinExistence type="predicted"/>
<organism evidence="13">
    <name type="scientific">Zea mays</name>
    <name type="common">Maize</name>
    <dbReference type="NCBI Taxonomy" id="4577"/>
    <lineage>
        <taxon>Eukaryota</taxon>
        <taxon>Viridiplantae</taxon>
        <taxon>Streptophyta</taxon>
        <taxon>Embryophyta</taxon>
        <taxon>Tracheophyta</taxon>
        <taxon>Spermatophyta</taxon>
        <taxon>Magnoliopsida</taxon>
        <taxon>Liliopsida</taxon>
        <taxon>Poales</taxon>
        <taxon>Poaceae</taxon>
        <taxon>PACMAD clade</taxon>
        <taxon>Panicoideae</taxon>
        <taxon>Andropogonodae</taxon>
        <taxon>Andropogoneae</taxon>
        <taxon>Tripsacinae</taxon>
        <taxon>Zea</taxon>
    </lineage>
</organism>
<evidence type="ECO:0000256" key="11">
    <source>
        <dbReference type="ARBA" id="ARBA00023180"/>
    </source>
</evidence>
<dbReference type="PANTHER" id="PTHR46084">
    <property type="entry name" value="PROTEIN MALE DISCOVERER 2"/>
    <property type="match status" value="1"/>
</dbReference>
<dbReference type="GO" id="GO:0012505">
    <property type="term" value="C:endomembrane system"/>
    <property type="evidence" value="ECO:0007669"/>
    <property type="project" value="UniProtKB-SubCell"/>
</dbReference>
<evidence type="ECO:0000256" key="6">
    <source>
        <dbReference type="ARBA" id="ARBA00022741"/>
    </source>
</evidence>
<dbReference type="SUPFAM" id="SSF52058">
    <property type="entry name" value="L domain-like"/>
    <property type="match status" value="1"/>
</dbReference>
<dbReference type="GO" id="GO:0004672">
    <property type="term" value="F:protein kinase activity"/>
    <property type="evidence" value="ECO:0007669"/>
    <property type="project" value="InterPro"/>
</dbReference>
<evidence type="ECO:0000256" key="2">
    <source>
        <dbReference type="ARBA" id="ARBA00022614"/>
    </source>
</evidence>
<dbReference type="InParanoid" id="A0A1D6E4P4"/>
<evidence type="ECO:0000313" key="13">
    <source>
        <dbReference type="EMBL" id="ONM15467.1"/>
    </source>
</evidence>
<dbReference type="InterPro" id="IPR001245">
    <property type="entry name" value="Ser-Thr/Tyr_kinase_cat_dom"/>
</dbReference>
<dbReference type="InterPro" id="IPR032675">
    <property type="entry name" value="LRR_dom_sf"/>
</dbReference>
<dbReference type="InterPro" id="IPR001611">
    <property type="entry name" value="Leu-rich_rpt"/>
</dbReference>
<dbReference type="Gene3D" id="1.10.510.10">
    <property type="entry name" value="Transferase(Phosphotransferase) domain 1"/>
    <property type="match status" value="1"/>
</dbReference>
<evidence type="ECO:0000256" key="3">
    <source>
        <dbReference type="ARBA" id="ARBA00022692"/>
    </source>
</evidence>
<keyword evidence="11" id="KW-0325">Glycoprotein</keyword>
<dbReference type="IntAct" id="A0A1D6E4P4">
    <property type="interactions" value="1"/>
</dbReference>
<comment type="subcellular location">
    <subcellularLocation>
        <location evidence="12">Endomembrane system</location>
        <topology evidence="12">Single-pass membrane protein</topology>
    </subcellularLocation>
    <subcellularLocation>
        <location evidence="1">Membrane</location>
        <topology evidence="1">Single-pass type I membrane protein</topology>
    </subcellularLocation>
</comment>
<evidence type="ECO:0000256" key="7">
    <source>
        <dbReference type="ARBA" id="ARBA00022840"/>
    </source>
</evidence>
<evidence type="ECO:0000256" key="12">
    <source>
        <dbReference type="ARBA" id="ARBA00037847"/>
    </source>
</evidence>
<dbReference type="Pfam" id="PF07714">
    <property type="entry name" value="PK_Tyr_Ser-Thr"/>
    <property type="match status" value="1"/>
</dbReference>
<dbReference type="AlphaFoldDB" id="A0A1D6E4P4"/>
<keyword evidence="8" id="KW-1133">Transmembrane helix</keyword>
<dbReference type="InterPro" id="IPR000719">
    <property type="entry name" value="Prot_kinase_dom"/>
</dbReference>
<keyword evidence="2" id="KW-0433">Leucine-rich repeat</keyword>
<keyword evidence="6" id="KW-0547">Nucleotide-binding</keyword>
<dbReference type="GO" id="GO:0005524">
    <property type="term" value="F:ATP binding"/>
    <property type="evidence" value="ECO:0007669"/>
    <property type="project" value="UniProtKB-KW"/>
</dbReference>
<dbReference type="SMR" id="A0A1D6E4P4"/>
<dbReference type="ExpressionAtlas" id="A0A1D6E4P4">
    <property type="expression patterns" value="baseline and differential"/>
</dbReference>
<dbReference type="PROSITE" id="PS50011">
    <property type="entry name" value="PROTEIN_KINASE_DOM"/>
    <property type="match status" value="1"/>
</dbReference>
<dbReference type="EMBL" id="CM007648">
    <property type="protein sequence ID" value="ONM15467.1"/>
    <property type="molecule type" value="Genomic_DNA"/>
</dbReference>
<keyword evidence="10 13" id="KW-0675">Receptor</keyword>
<evidence type="ECO:0000256" key="4">
    <source>
        <dbReference type="ARBA" id="ARBA00022729"/>
    </source>
</evidence>
<dbReference type="InterPro" id="IPR013210">
    <property type="entry name" value="LRR_N_plant-typ"/>
</dbReference>
<dbReference type="SUPFAM" id="SSF56112">
    <property type="entry name" value="Protein kinase-like (PK-like)"/>
    <property type="match status" value="1"/>
</dbReference>